<feature type="signal peptide" evidence="1">
    <location>
        <begin position="1"/>
        <end position="19"/>
    </location>
</feature>
<name>A0A7E4ZXY2_PANRE</name>
<sequence>MKILQLLLIPVVLVSFVAARLHPHRHHRAVRPVEADEVDDNSYDSRPYRRHYNDVNIGEKRRHKFQDRFIMSTLTNCWGKY</sequence>
<dbReference type="Proteomes" id="UP000492821">
    <property type="component" value="Unassembled WGS sequence"/>
</dbReference>
<proteinExistence type="predicted"/>
<reference evidence="3" key="2">
    <citation type="submission" date="2020-10" db="UniProtKB">
        <authorList>
            <consortium name="WormBaseParasite"/>
        </authorList>
    </citation>
    <scope>IDENTIFICATION</scope>
</reference>
<dbReference type="AlphaFoldDB" id="A0A7E4ZXY2"/>
<dbReference type="WBParaSite" id="Pan_g2399.t1">
    <property type="protein sequence ID" value="Pan_g2399.t1"/>
    <property type="gene ID" value="Pan_g2399"/>
</dbReference>
<reference evidence="2" key="1">
    <citation type="journal article" date="2013" name="Genetics">
        <title>The draft genome and transcriptome of Panagrellus redivivus are shaped by the harsh demands of a free-living lifestyle.</title>
        <authorList>
            <person name="Srinivasan J."/>
            <person name="Dillman A.R."/>
            <person name="Macchietto M.G."/>
            <person name="Heikkinen L."/>
            <person name="Lakso M."/>
            <person name="Fracchia K.M."/>
            <person name="Antoshechkin I."/>
            <person name="Mortazavi A."/>
            <person name="Wong G."/>
            <person name="Sternberg P.W."/>
        </authorList>
    </citation>
    <scope>NUCLEOTIDE SEQUENCE [LARGE SCALE GENOMIC DNA]</scope>
    <source>
        <strain evidence="2">MT8872</strain>
    </source>
</reference>
<organism evidence="2 3">
    <name type="scientific">Panagrellus redivivus</name>
    <name type="common">Microworm</name>
    <dbReference type="NCBI Taxonomy" id="6233"/>
    <lineage>
        <taxon>Eukaryota</taxon>
        <taxon>Metazoa</taxon>
        <taxon>Ecdysozoa</taxon>
        <taxon>Nematoda</taxon>
        <taxon>Chromadorea</taxon>
        <taxon>Rhabditida</taxon>
        <taxon>Tylenchina</taxon>
        <taxon>Panagrolaimomorpha</taxon>
        <taxon>Panagrolaimoidea</taxon>
        <taxon>Panagrolaimidae</taxon>
        <taxon>Panagrellus</taxon>
    </lineage>
</organism>
<evidence type="ECO:0000313" key="3">
    <source>
        <dbReference type="WBParaSite" id="Pan_g2399.t1"/>
    </source>
</evidence>
<evidence type="ECO:0000313" key="2">
    <source>
        <dbReference type="Proteomes" id="UP000492821"/>
    </source>
</evidence>
<evidence type="ECO:0000256" key="1">
    <source>
        <dbReference type="SAM" id="SignalP"/>
    </source>
</evidence>
<keyword evidence="1" id="KW-0732">Signal</keyword>
<protein>
    <submittedName>
        <fullName evidence="3">Uncharacterized protein</fullName>
    </submittedName>
</protein>
<keyword evidence="2" id="KW-1185">Reference proteome</keyword>
<feature type="chain" id="PRO_5028924732" evidence="1">
    <location>
        <begin position="20"/>
        <end position="81"/>
    </location>
</feature>
<accession>A0A7E4ZXY2</accession>